<feature type="compositionally biased region" description="Basic and acidic residues" evidence="1">
    <location>
        <begin position="106"/>
        <end position="123"/>
    </location>
</feature>
<sequence length="189" mass="21620">MVAFALPSWLALCWRPLSEPDESWPPGKQPLPMQPYSSPEPLQAVTRPPPPWPSTSRRNLAAFHSQHSSRAQVERHSPPIEKVFEPTRPVPRDRVLAEAHAPTPRAHREFDLSTGAERGRVNPKEWSAFPREVQGGPTRKTAHSNAEDGAHHSFMDLRSPWEERWDKWQSFFSKLLPFPSKTKSRDNLT</sequence>
<dbReference type="VEuPathDB" id="FungiDB:MCYG_02845"/>
<feature type="chain" id="PRO_5002951493" evidence="2">
    <location>
        <begin position="21"/>
        <end position="189"/>
    </location>
</feature>
<feature type="region of interest" description="Disordered" evidence="1">
    <location>
        <begin position="20"/>
        <end position="76"/>
    </location>
</feature>
<evidence type="ECO:0000313" key="3">
    <source>
        <dbReference type="EMBL" id="EEQ30026.1"/>
    </source>
</evidence>
<dbReference type="HOGENOM" id="CLU_1434126_0_0_1"/>
<accession>C5FK04</accession>
<dbReference type="Proteomes" id="UP000002035">
    <property type="component" value="Unassembled WGS sequence"/>
</dbReference>
<keyword evidence="4" id="KW-1185">Reference proteome</keyword>
<keyword evidence="2" id="KW-0732">Signal</keyword>
<feature type="signal peptide" evidence="2">
    <location>
        <begin position="1"/>
        <end position="20"/>
    </location>
</feature>
<reference evidence="4" key="1">
    <citation type="journal article" date="2012" name="MBio">
        <title>Comparative genome analysis of Trichophyton rubrum and related dermatophytes reveals candidate genes involved in infection.</title>
        <authorList>
            <person name="Martinez D.A."/>
            <person name="Oliver B.G."/>
            <person name="Graeser Y."/>
            <person name="Goldberg J.M."/>
            <person name="Li W."/>
            <person name="Martinez-Rossi N.M."/>
            <person name="Monod M."/>
            <person name="Shelest E."/>
            <person name="Barton R.C."/>
            <person name="Birch E."/>
            <person name="Brakhage A.A."/>
            <person name="Chen Z."/>
            <person name="Gurr S.J."/>
            <person name="Heiman D."/>
            <person name="Heitman J."/>
            <person name="Kosti I."/>
            <person name="Rossi A."/>
            <person name="Saif S."/>
            <person name="Samalova M."/>
            <person name="Saunders C.W."/>
            <person name="Shea T."/>
            <person name="Summerbell R.C."/>
            <person name="Xu J."/>
            <person name="Young S."/>
            <person name="Zeng Q."/>
            <person name="Birren B.W."/>
            <person name="Cuomo C.A."/>
            <person name="White T.C."/>
        </authorList>
    </citation>
    <scope>NUCLEOTIDE SEQUENCE [LARGE SCALE GENOMIC DNA]</scope>
    <source>
        <strain evidence="4">ATCC MYA-4605 / CBS 113480</strain>
    </source>
</reference>
<evidence type="ECO:0000256" key="1">
    <source>
        <dbReference type="SAM" id="MobiDB-lite"/>
    </source>
</evidence>
<name>C5FK04_ARTOC</name>
<dbReference type="GeneID" id="9222822"/>
<organism evidence="3 4">
    <name type="scientific">Arthroderma otae (strain ATCC MYA-4605 / CBS 113480)</name>
    <name type="common">Microsporum canis</name>
    <dbReference type="NCBI Taxonomy" id="554155"/>
    <lineage>
        <taxon>Eukaryota</taxon>
        <taxon>Fungi</taxon>
        <taxon>Dikarya</taxon>
        <taxon>Ascomycota</taxon>
        <taxon>Pezizomycotina</taxon>
        <taxon>Eurotiomycetes</taxon>
        <taxon>Eurotiomycetidae</taxon>
        <taxon>Onygenales</taxon>
        <taxon>Arthrodermataceae</taxon>
        <taxon>Microsporum</taxon>
    </lineage>
</organism>
<proteinExistence type="predicted"/>
<gene>
    <name evidence="3" type="ORF">MCYG_02845</name>
</gene>
<dbReference type="AlphaFoldDB" id="C5FK04"/>
<evidence type="ECO:0000256" key="2">
    <source>
        <dbReference type="SAM" id="SignalP"/>
    </source>
</evidence>
<evidence type="ECO:0000313" key="4">
    <source>
        <dbReference type="Proteomes" id="UP000002035"/>
    </source>
</evidence>
<dbReference type="EMBL" id="DS995703">
    <property type="protein sequence ID" value="EEQ30026.1"/>
    <property type="molecule type" value="Genomic_DNA"/>
</dbReference>
<dbReference type="RefSeq" id="XP_002847339.1">
    <property type="nucleotide sequence ID" value="XM_002847293.1"/>
</dbReference>
<dbReference type="OrthoDB" id="10604757at2759"/>
<protein>
    <submittedName>
        <fullName evidence="3">Uncharacterized protein</fullName>
    </submittedName>
</protein>
<feature type="region of interest" description="Disordered" evidence="1">
    <location>
        <begin position="98"/>
        <end position="152"/>
    </location>
</feature>